<feature type="domain" description="Topo IA-type catalytic" evidence="12">
    <location>
        <begin position="129"/>
        <end position="566"/>
    </location>
</feature>
<evidence type="ECO:0000256" key="9">
    <source>
        <dbReference type="ARBA" id="ARBA00023235"/>
    </source>
</evidence>
<reference evidence="13" key="1">
    <citation type="submission" date="2020-10" db="EMBL/GenBank/DDBJ databases">
        <authorList>
            <person name="Gilroy R."/>
        </authorList>
    </citation>
    <scope>NUCLEOTIDE SEQUENCE</scope>
    <source>
        <strain evidence="13">CHK195-4489</strain>
    </source>
</reference>
<dbReference type="SMART" id="SM00493">
    <property type="entry name" value="TOPRIM"/>
    <property type="match status" value="1"/>
</dbReference>
<evidence type="ECO:0000313" key="14">
    <source>
        <dbReference type="Proteomes" id="UP000824089"/>
    </source>
</evidence>
<dbReference type="GO" id="GO:0005694">
    <property type="term" value="C:chromosome"/>
    <property type="evidence" value="ECO:0007669"/>
    <property type="project" value="InterPro"/>
</dbReference>
<evidence type="ECO:0000256" key="1">
    <source>
        <dbReference type="ARBA" id="ARBA00000213"/>
    </source>
</evidence>
<dbReference type="InterPro" id="IPR034149">
    <property type="entry name" value="TOPRIM_TopoI"/>
</dbReference>
<dbReference type="Pfam" id="PF01751">
    <property type="entry name" value="Toprim"/>
    <property type="match status" value="1"/>
</dbReference>
<dbReference type="GO" id="GO:0003917">
    <property type="term" value="F:DNA topoisomerase type I (single strand cut, ATP-independent) activity"/>
    <property type="evidence" value="ECO:0007669"/>
    <property type="project" value="UniProtKB-UniRule"/>
</dbReference>
<evidence type="ECO:0000256" key="7">
    <source>
        <dbReference type="ARBA" id="ARBA00023029"/>
    </source>
</evidence>
<feature type="domain" description="Toprim" evidence="11">
    <location>
        <begin position="3"/>
        <end position="125"/>
    </location>
</feature>
<reference evidence="13" key="2">
    <citation type="journal article" date="2021" name="PeerJ">
        <title>Extensive microbial diversity within the chicken gut microbiome revealed by metagenomics and culture.</title>
        <authorList>
            <person name="Gilroy R."/>
            <person name="Ravi A."/>
            <person name="Getino M."/>
            <person name="Pursley I."/>
            <person name="Horton D.L."/>
            <person name="Alikhan N.F."/>
            <person name="Baker D."/>
            <person name="Gharbi K."/>
            <person name="Hall N."/>
            <person name="Watson M."/>
            <person name="Adriaenssens E.M."/>
            <person name="Foster-Nyarko E."/>
            <person name="Jarju S."/>
            <person name="Secka A."/>
            <person name="Antonio M."/>
            <person name="Oren A."/>
            <person name="Chaudhuri R.R."/>
            <person name="La Ragione R."/>
            <person name="Hildebrand F."/>
            <person name="Pallen M.J."/>
        </authorList>
    </citation>
    <scope>NUCLEOTIDE SEQUENCE</scope>
    <source>
        <strain evidence="13">CHK195-4489</strain>
    </source>
</reference>
<dbReference type="NCBIfam" id="TIGR01051">
    <property type="entry name" value="topA_bact"/>
    <property type="match status" value="1"/>
</dbReference>
<organism evidence="13 14">
    <name type="scientific">Candidatus Egerieisoma faecipullorum</name>
    <dbReference type="NCBI Taxonomy" id="2840963"/>
    <lineage>
        <taxon>Bacteria</taxon>
        <taxon>Bacillati</taxon>
        <taxon>Bacillota</taxon>
        <taxon>Clostridia</taxon>
        <taxon>Eubacteriales</taxon>
        <taxon>Clostridiaceae</taxon>
        <taxon>Clostridiaceae incertae sedis</taxon>
        <taxon>Candidatus Egerieisoma</taxon>
    </lineage>
</organism>
<feature type="site" description="Interaction with DNA" evidence="10">
    <location>
        <position position="140"/>
    </location>
</feature>
<keyword evidence="9 10" id="KW-0413">Isomerase</keyword>
<feature type="site" description="Interaction with DNA" evidence="10">
    <location>
        <position position="308"/>
    </location>
</feature>
<dbReference type="CDD" id="cd00186">
    <property type="entry name" value="TOP1Ac"/>
    <property type="match status" value="1"/>
</dbReference>
<gene>
    <name evidence="10 13" type="primary">topA</name>
    <name evidence="13" type="ORF">IAD50_08520</name>
</gene>
<keyword evidence="8 10" id="KW-0238">DNA-binding</keyword>
<evidence type="ECO:0000256" key="8">
    <source>
        <dbReference type="ARBA" id="ARBA00023125"/>
    </source>
</evidence>
<comment type="function">
    <text evidence="10">Releases the supercoiling and torsional tension of DNA, which is introduced during the DNA replication and transcription, by transiently cleaving and rejoining one strand of the DNA duplex. Introduces a single-strand break via transesterification at a target site in duplex DNA. The scissile phosphodiester is attacked by the catalytic tyrosine of the enzyme, resulting in the formation of a DNA-(5'-phosphotyrosyl)-enzyme intermediate and the expulsion of a 3'-OH DNA strand. The free DNA strand then undergoes passage around the unbroken strand, thus removing DNA supercoils. Finally, in the religation step, the DNA 3'-OH attacks the covalent intermediate to expel the active-site tyrosine and restore the DNA phosphodiester backbone.</text>
</comment>
<dbReference type="Pfam" id="PF01131">
    <property type="entry name" value="Topoisom_bac"/>
    <property type="match status" value="1"/>
</dbReference>
<comment type="subunit">
    <text evidence="10">Monomer.</text>
</comment>
<keyword evidence="5" id="KW-0862">Zinc</keyword>
<feature type="region of interest" description="Interaction with DNA" evidence="10">
    <location>
        <begin position="163"/>
        <end position="168"/>
    </location>
</feature>
<comment type="catalytic activity">
    <reaction evidence="1 10">
        <text>ATP-independent breakage of single-stranded DNA, followed by passage and rejoining.</text>
        <dbReference type="EC" id="5.6.2.1"/>
    </reaction>
</comment>
<dbReference type="InterPro" id="IPR005733">
    <property type="entry name" value="TopoI_bac-type"/>
</dbReference>
<feature type="site" description="Interaction with DNA" evidence="10">
    <location>
        <position position="33"/>
    </location>
</feature>
<dbReference type="InterPro" id="IPR013824">
    <property type="entry name" value="Topo_IA_cen_sub1"/>
</dbReference>
<dbReference type="AlphaFoldDB" id="A0A9D1LBH8"/>
<keyword evidence="6" id="KW-0460">Magnesium</keyword>
<evidence type="ECO:0000259" key="11">
    <source>
        <dbReference type="PROSITE" id="PS50880"/>
    </source>
</evidence>
<feature type="site" description="Interaction with DNA" evidence="10">
    <location>
        <position position="155"/>
    </location>
</feature>
<evidence type="ECO:0000256" key="2">
    <source>
        <dbReference type="ARBA" id="ARBA00009446"/>
    </source>
</evidence>
<dbReference type="PRINTS" id="PR00417">
    <property type="entry name" value="PRTPISMRASEI"/>
</dbReference>
<dbReference type="Pfam" id="PF01396">
    <property type="entry name" value="Zn_ribbon_Top1"/>
    <property type="match status" value="3"/>
</dbReference>
<dbReference type="SUPFAM" id="SSF56712">
    <property type="entry name" value="Prokaryotic type I DNA topoisomerase"/>
    <property type="match status" value="1"/>
</dbReference>
<dbReference type="EMBL" id="DVMM01000188">
    <property type="protein sequence ID" value="HIU30322.1"/>
    <property type="molecule type" value="Genomic_DNA"/>
</dbReference>
<dbReference type="InterPro" id="IPR013497">
    <property type="entry name" value="Topo_IA_cen"/>
</dbReference>
<dbReference type="PROSITE" id="PS52039">
    <property type="entry name" value="TOPO_IA_2"/>
    <property type="match status" value="1"/>
</dbReference>
<keyword evidence="7 10" id="KW-0799">Topoisomerase</keyword>
<dbReference type="InterPro" id="IPR003602">
    <property type="entry name" value="Topo_IA_DNA-bd_dom"/>
</dbReference>
<feature type="site" description="Interaction with DNA" evidence="10">
    <location>
        <position position="139"/>
    </location>
</feature>
<comment type="similarity">
    <text evidence="2 10">Belongs to the type IA topoisomerase family.</text>
</comment>
<evidence type="ECO:0000256" key="6">
    <source>
        <dbReference type="ARBA" id="ARBA00022842"/>
    </source>
</evidence>
<dbReference type="GO" id="GO:0006265">
    <property type="term" value="P:DNA topological change"/>
    <property type="evidence" value="ECO:0007669"/>
    <property type="project" value="UniProtKB-UniRule"/>
</dbReference>
<feature type="site" description="Interaction with DNA" evidence="10">
    <location>
        <position position="143"/>
    </location>
</feature>
<dbReference type="SMART" id="SM00436">
    <property type="entry name" value="TOP1Bc"/>
    <property type="match status" value="1"/>
</dbReference>
<dbReference type="GO" id="GO:0003677">
    <property type="term" value="F:DNA binding"/>
    <property type="evidence" value="ECO:0007669"/>
    <property type="project" value="UniProtKB-KW"/>
</dbReference>
<dbReference type="PROSITE" id="PS00396">
    <property type="entry name" value="TOPO_IA_1"/>
    <property type="match status" value="1"/>
</dbReference>
<evidence type="ECO:0000256" key="4">
    <source>
        <dbReference type="ARBA" id="ARBA00022771"/>
    </source>
</evidence>
<dbReference type="InterPro" id="IPR023405">
    <property type="entry name" value="Topo_IA_core_domain"/>
</dbReference>
<feature type="active site" description="O-(5'-phospho-DNA)-tyrosine intermediate" evidence="10">
    <location>
        <position position="306"/>
    </location>
</feature>
<dbReference type="InterPro" id="IPR013826">
    <property type="entry name" value="Topo_IA_cen_sub3"/>
</dbReference>
<dbReference type="SMART" id="SM00437">
    <property type="entry name" value="TOP1Ac"/>
    <property type="match status" value="1"/>
</dbReference>
<dbReference type="Gene3D" id="1.10.460.10">
    <property type="entry name" value="Topoisomerase I, domain 2"/>
    <property type="match status" value="1"/>
</dbReference>
<name>A0A9D1LBH8_9CLOT</name>
<feature type="site" description="Interaction with DNA" evidence="10">
    <location>
        <position position="148"/>
    </location>
</feature>
<dbReference type="Gene3D" id="2.70.20.10">
    <property type="entry name" value="Topoisomerase I, domain 3"/>
    <property type="match status" value="1"/>
</dbReference>
<dbReference type="Proteomes" id="UP000824089">
    <property type="component" value="Unassembled WGS sequence"/>
</dbReference>
<dbReference type="CDD" id="cd03363">
    <property type="entry name" value="TOPRIM_TopoIA_TopoI"/>
    <property type="match status" value="1"/>
</dbReference>
<dbReference type="InterPro" id="IPR006171">
    <property type="entry name" value="TOPRIM_dom"/>
</dbReference>
<sequence>MSGYLVIVESPAKAKTIGRILGKKYKVEASVGHLRDLPVSKLAIDIEHDFKPQYMNIRGKGDLIKALKKDAKDADRIFLATDPDREGEAISWHLSKILDIDENAVCRVTFNEVTKNAVTEAFKEPRKINMELVDAYQARRVLDRLVGYSISPVLWKKVKKGLSAGRVQSVATRLVCDREEEIENFVPQEYWTITAELLKDTDTNKALKANRFTAKYFGENGKKHQLKTKEEADQVYQDVLGKDFIVASVKTTEKKKSPPPPFITSTLQQEASRKLGFTASKTMSVVQSLYEGVSVGSGGPTGLVTYIRTDSTRISDEAAAAAKEEILREFGETYLPARRRIYQNKNAAQDAHEAIRPAHIEYKPADIKEKLTSDQYKLYKLIYERFIASQMADAIYSVCTVEFDVSGHTFRAVGTTVKFAGYTKLYQETTDEKAEDADDKLPYLEQGERVIVEAIKPEQHFTQPPPRYTEATLVKALEENGIGRPSTYAPTVSVIQARGYVGKEKKALYPTELGRIVNEIMKKSFSDIVNIEFTAQMEENLDKIEQGNKVWVDVVREFYGDFEKEVEKATQELEHVKLEDPVSDVPCDKCGKMMVIKTGKYGKFLACPGYPECKNTKPIIEEVGADCPLCGHALIYRKTKTGKRYVACSNYPDCKFSSWNIPTKDPCPKCGQYLEIAQGKKGKYLKCSNKECDYTSFFKKSKSE</sequence>
<protein>
    <recommendedName>
        <fullName evidence="10">DNA topoisomerase 1</fullName>
        <ecNumber evidence="10">5.6.2.1</ecNumber>
    </recommendedName>
    <alternativeName>
        <fullName evidence="10">DNA topoisomerase I</fullName>
    </alternativeName>
</protein>
<dbReference type="Gene3D" id="3.30.65.10">
    <property type="entry name" value="Bacterial Topoisomerase I, domain 1"/>
    <property type="match status" value="2"/>
</dbReference>
<dbReference type="EC" id="5.6.2.1" evidence="10"/>
<dbReference type="InterPro" id="IPR028612">
    <property type="entry name" value="Topoisom_1_IA"/>
</dbReference>
<keyword evidence="3" id="KW-0479">Metal-binding</keyword>
<evidence type="ECO:0000256" key="5">
    <source>
        <dbReference type="ARBA" id="ARBA00022833"/>
    </source>
</evidence>
<keyword evidence="4" id="KW-0863">Zinc-finger</keyword>
<dbReference type="InterPro" id="IPR013825">
    <property type="entry name" value="Topo_IA_cen_sub2"/>
</dbReference>
<dbReference type="InterPro" id="IPR023406">
    <property type="entry name" value="Topo_IA_AS"/>
</dbReference>
<dbReference type="PROSITE" id="PS50880">
    <property type="entry name" value="TOPRIM"/>
    <property type="match status" value="1"/>
</dbReference>
<dbReference type="GO" id="GO:0008270">
    <property type="term" value="F:zinc ion binding"/>
    <property type="evidence" value="ECO:0007669"/>
    <property type="project" value="UniProtKB-KW"/>
</dbReference>
<dbReference type="PANTHER" id="PTHR42785:SF1">
    <property type="entry name" value="DNA TOPOISOMERASE"/>
    <property type="match status" value="1"/>
</dbReference>
<dbReference type="InterPro" id="IPR013498">
    <property type="entry name" value="Topo_IA_Znf"/>
</dbReference>
<accession>A0A9D1LBH8</accession>
<evidence type="ECO:0000259" key="12">
    <source>
        <dbReference type="PROSITE" id="PS52039"/>
    </source>
</evidence>
<dbReference type="PANTHER" id="PTHR42785">
    <property type="entry name" value="DNA TOPOISOMERASE, TYPE IA, CORE"/>
    <property type="match status" value="1"/>
</dbReference>
<proteinExistence type="inferred from homology"/>
<dbReference type="Gene3D" id="3.40.50.140">
    <property type="match status" value="1"/>
</dbReference>
<evidence type="ECO:0000256" key="3">
    <source>
        <dbReference type="ARBA" id="ARBA00022723"/>
    </source>
</evidence>
<dbReference type="HAMAP" id="MF_00952">
    <property type="entry name" value="Topoisom_1_prok"/>
    <property type="match status" value="1"/>
</dbReference>
<dbReference type="Gene3D" id="1.10.290.10">
    <property type="entry name" value="Topoisomerase I, domain 4"/>
    <property type="match status" value="1"/>
</dbReference>
<dbReference type="InterPro" id="IPR003601">
    <property type="entry name" value="Topo_IA_2"/>
</dbReference>
<evidence type="ECO:0000313" key="13">
    <source>
        <dbReference type="EMBL" id="HIU30322.1"/>
    </source>
</evidence>
<dbReference type="SUPFAM" id="SSF57783">
    <property type="entry name" value="Zinc beta-ribbon"/>
    <property type="match status" value="1"/>
</dbReference>
<dbReference type="InterPro" id="IPR000380">
    <property type="entry name" value="Topo_IA"/>
</dbReference>
<comment type="caution">
    <text evidence="13">The sequence shown here is derived from an EMBL/GenBank/DDBJ whole genome shotgun (WGS) entry which is preliminary data.</text>
</comment>
<feature type="site" description="Interaction with DNA" evidence="10">
    <location>
        <position position="498"/>
    </location>
</feature>
<evidence type="ECO:0000256" key="10">
    <source>
        <dbReference type="HAMAP-Rule" id="MF_00952"/>
    </source>
</evidence>